<accession>A0A1J5Q2M9</accession>
<feature type="domain" description="HDOD" evidence="1">
    <location>
        <begin position="206"/>
        <end position="325"/>
    </location>
</feature>
<gene>
    <name evidence="2" type="ORF">GALL_466720</name>
</gene>
<proteinExistence type="predicted"/>
<evidence type="ECO:0000259" key="1">
    <source>
        <dbReference type="PROSITE" id="PS51833"/>
    </source>
</evidence>
<comment type="caution">
    <text evidence="2">The sequence shown here is derived from an EMBL/GenBank/DDBJ whole genome shotgun (WGS) entry which is preliminary data.</text>
</comment>
<dbReference type="PANTHER" id="PTHR33525:SF4">
    <property type="entry name" value="CYCLIC DI-GMP PHOSPHODIESTERASE CDGJ"/>
    <property type="match status" value="1"/>
</dbReference>
<dbReference type="Gene3D" id="3.20.20.450">
    <property type="entry name" value="EAL domain"/>
    <property type="match status" value="1"/>
</dbReference>
<dbReference type="PROSITE" id="PS51833">
    <property type="entry name" value="HDOD"/>
    <property type="match status" value="1"/>
</dbReference>
<dbReference type="EMBL" id="MLJW01003597">
    <property type="protein sequence ID" value="OIQ71707.1"/>
    <property type="molecule type" value="Genomic_DNA"/>
</dbReference>
<dbReference type="AlphaFoldDB" id="A0A1J5Q2M9"/>
<dbReference type="InterPro" id="IPR001633">
    <property type="entry name" value="EAL_dom"/>
</dbReference>
<sequence length="325" mass="36232">MIAQAHIARQPIVDRKQQLIGYELFARESATSTHAPEHHSAESDSVLLFNALSNIGSERLFGEKLAFVNCVLEDLGAEHLDIVFPDRMVLEIPRIHTDDASVIAEVATKLKALRERGFLLAAGPFAAATPYAAWLPQINFLKADVQALSPHVATALQRKADIYRSLRLVAEKVETAEQFKTYHDAGFHFFQGYYFARPQTISAKVINPAHANVLQLMNLVMRQADLDEIESVLKRDPALSFKLLRYINSSGFGLMSEITSFRHAVVILGYKKLFRWLALLLATIPGNAASPAIARTAITRGRMMELLAQNMLSEAKSMRPLRHST</sequence>
<dbReference type="InterPro" id="IPR035919">
    <property type="entry name" value="EAL_sf"/>
</dbReference>
<organism evidence="2">
    <name type="scientific">mine drainage metagenome</name>
    <dbReference type="NCBI Taxonomy" id="410659"/>
    <lineage>
        <taxon>unclassified sequences</taxon>
        <taxon>metagenomes</taxon>
        <taxon>ecological metagenomes</taxon>
    </lineage>
</organism>
<dbReference type="SUPFAM" id="SSF109604">
    <property type="entry name" value="HD-domain/PDEase-like"/>
    <property type="match status" value="1"/>
</dbReference>
<dbReference type="Pfam" id="PF08668">
    <property type="entry name" value="HDOD"/>
    <property type="match status" value="1"/>
</dbReference>
<name>A0A1J5Q2M9_9ZZZZ</name>
<dbReference type="PANTHER" id="PTHR33525">
    <property type="match status" value="1"/>
</dbReference>
<reference evidence="2" key="1">
    <citation type="submission" date="2016-10" db="EMBL/GenBank/DDBJ databases">
        <title>Sequence of Gallionella enrichment culture.</title>
        <authorList>
            <person name="Poehlein A."/>
            <person name="Muehling M."/>
            <person name="Daniel R."/>
        </authorList>
    </citation>
    <scope>NUCLEOTIDE SEQUENCE</scope>
</reference>
<dbReference type="InterPro" id="IPR013976">
    <property type="entry name" value="HDOD"/>
</dbReference>
<dbReference type="Pfam" id="PF00563">
    <property type="entry name" value="EAL"/>
    <property type="match status" value="1"/>
</dbReference>
<protein>
    <submittedName>
        <fullName evidence="2">EAL domain protein</fullName>
    </submittedName>
</protein>
<dbReference type="InterPro" id="IPR052340">
    <property type="entry name" value="RNase_Y/CdgJ"/>
</dbReference>
<dbReference type="Gene3D" id="1.10.3210.10">
    <property type="entry name" value="Hypothetical protein af1432"/>
    <property type="match status" value="1"/>
</dbReference>
<evidence type="ECO:0000313" key="2">
    <source>
        <dbReference type="EMBL" id="OIQ71707.1"/>
    </source>
</evidence>
<dbReference type="SMART" id="SM00052">
    <property type="entry name" value="EAL"/>
    <property type="match status" value="1"/>
</dbReference>
<dbReference type="SUPFAM" id="SSF141868">
    <property type="entry name" value="EAL domain-like"/>
    <property type="match status" value="1"/>
</dbReference>